<dbReference type="InterPro" id="IPR001870">
    <property type="entry name" value="B30.2/SPRY"/>
</dbReference>
<dbReference type="InterPro" id="IPR013320">
    <property type="entry name" value="ConA-like_dom_sf"/>
</dbReference>
<dbReference type="FunCoup" id="A0A6J2WF54">
    <property type="interactions" value="31"/>
</dbReference>
<dbReference type="InterPro" id="IPR006574">
    <property type="entry name" value="PRY"/>
</dbReference>
<name>A0A6J2WF54_CHACN</name>
<feature type="domain" description="B box-type" evidence="8">
    <location>
        <begin position="165"/>
        <end position="205"/>
    </location>
</feature>
<dbReference type="InterPro" id="IPR003879">
    <property type="entry name" value="Butyrophylin_SPRY"/>
</dbReference>
<gene>
    <name evidence="11" type="primary">btr01</name>
</gene>
<keyword evidence="1" id="KW-0479">Metal-binding</keyword>
<dbReference type="GeneID" id="115824134"/>
<dbReference type="PROSITE" id="PS50188">
    <property type="entry name" value="B302_SPRY"/>
    <property type="match status" value="1"/>
</dbReference>
<dbReference type="SUPFAM" id="SSF57850">
    <property type="entry name" value="RING/U-box"/>
    <property type="match status" value="1"/>
</dbReference>
<dbReference type="Pfam" id="PF25600">
    <property type="entry name" value="TRIM_CC"/>
    <property type="match status" value="1"/>
</dbReference>
<dbReference type="InterPro" id="IPR017907">
    <property type="entry name" value="Znf_RING_CS"/>
</dbReference>
<accession>A0A6J2WF54</accession>
<evidence type="ECO:0000313" key="11">
    <source>
        <dbReference type="RefSeq" id="XP_030644100.1"/>
    </source>
</evidence>
<dbReference type="InterPro" id="IPR058030">
    <property type="entry name" value="TRIM8/14/16/25/29/45/65_CC"/>
</dbReference>
<keyword evidence="2 4" id="KW-0863">Zinc-finger</keyword>
<dbReference type="Pfam" id="PF13765">
    <property type="entry name" value="PRY"/>
    <property type="match status" value="1"/>
</dbReference>
<dbReference type="CDD" id="cd13733">
    <property type="entry name" value="SPRY_PRY_C-I_1"/>
    <property type="match status" value="1"/>
</dbReference>
<dbReference type="Pfam" id="PF13445">
    <property type="entry name" value="zf-RING_UBOX"/>
    <property type="match status" value="1"/>
</dbReference>
<dbReference type="CDD" id="cd19769">
    <property type="entry name" value="Bbox2_TRIM16-like"/>
    <property type="match status" value="1"/>
</dbReference>
<evidence type="ECO:0000313" key="10">
    <source>
        <dbReference type="Proteomes" id="UP000504632"/>
    </source>
</evidence>
<feature type="compositionally biased region" description="Pro residues" evidence="6">
    <location>
        <begin position="138"/>
        <end position="150"/>
    </location>
</feature>
<evidence type="ECO:0000259" key="7">
    <source>
        <dbReference type="PROSITE" id="PS50089"/>
    </source>
</evidence>
<dbReference type="PROSITE" id="PS50119">
    <property type="entry name" value="ZF_BBOX"/>
    <property type="match status" value="1"/>
</dbReference>
<dbReference type="SMART" id="SM00336">
    <property type="entry name" value="BBOX"/>
    <property type="match status" value="1"/>
</dbReference>
<dbReference type="Proteomes" id="UP000504632">
    <property type="component" value="Chromosome 11"/>
</dbReference>
<evidence type="ECO:0000256" key="6">
    <source>
        <dbReference type="SAM" id="MobiDB-lite"/>
    </source>
</evidence>
<dbReference type="InterPro" id="IPR000315">
    <property type="entry name" value="Znf_B-box"/>
</dbReference>
<dbReference type="CTD" id="563047"/>
<dbReference type="PRINTS" id="PR01407">
    <property type="entry name" value="BUTYPHLNCDUF"/>
</dbReference>
<dbReference type="Gene3D" id="3.30.160.60">
    <property type="entry name" value="Classic Zinc Finger"/>
    <property type="match status" value="1"/>
</dbReference>
<dbReference type="RefSeq" id="XP_030644100.1">
    <property type="nucleotide sequence ID" value="XM_030788240.1"/>
</dbReference>
<keyword evidence="10" id="KW-1185">Reference proteome</keyword>
<proteinExistence type="predicted"/>
<evidence type="ECO:0000256" key="2">
    <source>
        <dbReference type="ARBA" id="ARBA00022771"/>
    </source>
</evidence>
<dbReference type="AlphaFoldDB" id="A0A6J2WF54"/>
<dbReference type="OrthoDB" id="6270329at2759"/>
<feature type="coiled-coil region" evidence="5">
    <location>
        <begin position="223"/>
        <end position="254"/>
    </location>
</feature>
<evidence type="ECO:0000256" key="5">
    <source>
        <dbReference type="SAM" id="Coils"/>
    </source>
</evidence>
<evidence type="ECO:0000256" key="4">
    <source>
        <dbReference type="PROSITE-ProRule" id="PRU00024"/>
    </source>
</evidence>
<dbReference type="PROSITE" id="PS50089">
    <property type="entry name" value="ZF_RING_2"/>
    <property type="match status" value="1"/>
</dbReference>
<dbReference type="SMART" id="SM00184">
    <property type="entry name" value="RING"/>
    <property type="match status" value="1"/>
</dbReference>
<dbReference type="FunFam" id="2.60.120.920:FF:000004">
    <property type="entry name" value="Butyrophilin subfamily 1 member A1"/>
    <property type="match status" value="1"/>
</dbReference>
<dbReference type="SUPFAM" id="SSF57845">
    <property type="entry name" value="B-box zinc-binding domain"/>
    <property type="match status" value="1"/>
</dbReference>
<dbReference type="Gene3D" id="3.30.40.10">
    <property type="entry name" value="Zinc/RING finger domain, C3HC4 (zinc finger)"/>
    <property type="match status" value="1"/>
</dbReference>
<feature type="domain" description="RING-type" evidence="7">
    <location>
        <begin position="15"/>
        <end position="56"/>
    </location>
</feature>
<dbReference type="PROSITE" id="PS00518">
    <property type="entry name" value="ZF_RING_1"/>
    <property type="match status" value="1"/>
</dbReference>
<dbReference type="InterPro" id="IPR003877">
    <property type="entry name" value="SPRY_dom"/>
</dbReference>
<protein>
    <submittedName>
        <fullName evidence="11">E3 ubiquitin-protein ligase TRIM39</fullName>
    </submittedName>
</protein>
<keyword evidence="3" id="KW-0862">Zinc</keyword>
<dbReference type="SMART" id="SM00449">
    <property type="entry name" value="SPRY"/>
    <property type="match status" value="1"/>
</dbReference>
<reference evidence="10" key="1">
    <citation type="submission" date="2024-06" db="UniProtKB">
        <authorList>
            <consortium name="RefSeq"/>
        </authorList>
    </citation>
    <scope>NUCLEOTIDE SEQUENCE [LARGE SCALE GENOMIC DNA]</scope>
</reference>
<dbReference type="Pfam" id="PF00643">
    <property type="entry name" value="zf-B_box"/>
    <property type="match status" value="1"/>
</dbReference>
<dbReference type="PANTHER" id="PTHR24103">
    <property type="entry name" value="E3 UBIQUITIN-PROTEIN LIGASE TRIM"/>
    <property type="match status" value="1"/>
</dbReference>
<evidence type="ECO:0000256" key="1">
    <source>
        <dbReference type="ARBA" id="ARBA00022723"/>
    </source>
</evidence>
<dbReference type="InterPro" id="IPR027370">
    <property type="entry name" value="Znf-RING_euk"/>
</dbReference>
<feature type="domain" description="B30.2/SPRY" evidence="9">
    <location>
        <begin position="379"/>
        <end position="573"/>
    </location>
</feature>
<dbReference type="InterPro" id="IPR001841">
    <property type="entry name" value="Znf_RING"/>
</dbReference>
<dbReference type="SUPFAM" id="SSF49899">
    <property type="entry name" value="Concanavalin A-like lectins/glucanases"/>
    <property type="match status" value="1"/>
</dbReference>
<dbReference type="InterPro" id="IPR050143">
    <property type="entry name" value="TRIM/RBCC"/>
</dbReference>
<evidence type="ECO:0000259" key="9">
    <source>
        <dbReference type="PROSITE" id="PS50188"/>
    </source>
</evidence>
<dbReference type="InterPro" id="IPR013083">
    <property type="entry name" value="Znf_RING/FYVE/PHD"/>
</dbReference>
<dbReference type="Pfam" id="PF00622">
    <property type="entry name" value="SPRY"/>
    <property type="match status" value="1"/>
</dbReference>
<dbReference type="InParanoid" id="A0A6J2WF54"/>
<organism evidence="10 11">
    <name type="scientific">Chanos chanos</name>
    <name type="common">Milkfish</name>
    <name type="synonym">Mugil chanos</name>
    <dbReference type="NCBI Taxonomy" id="29144"/>
    <lineage>
        <taxon>Eukaryota</taxon>
        <taxon>Metazoa</taxon>
        <taxon>Chordata</taxon>
        <taxon>Craniata</taxon>
        <taxon>Vertebrata</taxon>
        <taxon>Euteleostomi</taxon>
        <taxon>Actinopterygii</taxon>
        <taxon>Neopterygii</taxon>
        <taxon>Teleostei</taxon>
        <taxon>Ostariophysi</taxon>
        <taxon>Gonorynchiformes</taxon>
        <taxon>Chanidae</taxon>
        <taxon>Chanos</taxon>
    </lineage>
</organism>
<keyword evidence="5" id="KW-0175">Coiled coil</keyword>
<reference evidence="11" key="2">
    <citation type="submission" date="2025-08" db="UniProtKB">
        <authorList>
            <consortium name="RefSeq"/>
        </authorList>
    </citation>
    <scope>IDENTIFICATION</scope>
</reference>
<dbReference type="Gene3D" id="2.60.120.920">
    <property type="match status" value="1"/>
</dbReference>
<sequence>MSMLGSCLSEDQFTCSICLDLFTKPVSTPCGHSFCLACISSYWDGQAKSCCCPLCKESFRKRPELHVNHTLREITEQFKRLSVSAEAANFNANANANAHAGAERQRPAVPPRPVELPGGLLSEMRSRFQRSVSVSTSSPPPYSTHSPPPASGQRRFTTSTGGGYSDAPPCPRHGHALELFCRTDQMCVCAACMEEDHYTHSAVPIKKEWLIKKSQLGITQTELQELISLRERKVEEIKAALAQIQAEAEQETECTVSVFSALVGALQRSQAELLEVVDTARQGAELRAQTLICELEEEISELRKRNSALAELAQSTDPIVFLRTFPSVCSLSETKSWADVCLTPDPSAGAVLRNITQLMERLQEELKRLPEICSHSPVEKTVERHQPKVKRVQEYAVDVTLDQNSAHPRLVISEDGRQVRCGDRYLPLPDTPERFDRVVCVLGLQGFRTGRHYWEVHVGGKTDWDLGVASHSINRKGKIAVSPANGYWFLSLRDGQEYAFRTDPSTPLTLNPRPHRIGIYLDYDKGQLSFYNADAHMHIFTYMDSFSDTIHPFFSPCTNKSGQNEASLIICPVSPTV</sequence>
<dbReference type="SMART" id="SM00589">
    <property type="entry name" value="PRY"/>
    <property type="match status" value="1"/>
</dbReference>
<feature type="region of interest" description="Disordered" evidence="6">
    <location>
        <begin position="97"/>
        <end position="167"/>
    </location>
</feature>
<evidence type="ECO:0000259" key="8">
    <source>
        <dbReference type="PROSITE" id="PS50119"/>
    </source>
</evidence>
<evidence type="ECO:0000256" key="3">
    <source>
        <dbReference type="ARBA" id="ARBA00022833"/>
    </source>
</evidence>
<dbReference type="InterPro" id="IPR043136">
    <property type="entry name" value="B30.2/SPRY_sf"/>
</dbReference>
<dbReference type="GO" id="GO:0008270">
    <property type="term" value="F:zinc ion binding"/>
    <property type="evidence" value="ECO:0007669"/>
    <property type="project" value="UniProtKB-KW"/>
</dbReference>